<dbReference type="SMART" id="SM00164">
    <property type="entry name" value="TBC"/>
    <property type="match status" value="1"/>
</dbReference>
<sequence length="554" mass="63192">MPTMLSVLEEEEGTVNGFPSHVDASAITILPPSPTNKPLKTFLDVQTLVLQGRKQDVKNILRNNGWPVDNLIRKQLWPMLCGQHHNSKSSDSDGFYWDMVTQVFGSTEIPDKSVSLPPFVEPAHCQAYYLTHRGRSIADRVVSVLGYACPDIVYSPSLYPICALLLHFMSEEECYHCMTNLVSAKEKMFITQTKLLFEVTWKTVMQIAKKHVKAAAVHLQRHCPTSRVERIYIDWIWWILQGLPFSHLVRVIDCFLHEGIKVFYRVAMAILLLFHKSSSSSSSEWMAEIQKNGVDVALIKFCKEMPVPPQKVLKFAFGIRGLSSAYISRVFLRTEMVLKSKTVISGSRQLVRSRSTENLPNSQSQNNIQMVSHTLTIRELLTLWSWLPVRITMYQPILLYTTEEHGCSLTTFYVRVEQHEPTLLMIKTCNNEVFGAYCSSRWCERNAKDNRGQRQAYFGTGETFLFSLYPERSKYPWVGIEGDKVQHGAELFMAADSKMITIGGGEGQAIWMDENIRYGKTDHCQTFNNPPLCPSGDFEIRVLEVYGFSNEALN</sequence>
<dbReference type="GO" id="GO:0045202">
    <property type="term" value="C:synapse"/>
    <property type="evidence" value="ECO:0007669"/>
    <property type="project" value="UniProtKB-SubCell"/>
</dbReference>
<keyword evidence="11" id="KW-1185">Reference proteome</keyword>
<dbReference type="AlphaFoldDB" id="A0A1Y1NBP9"/>
<keyword evidence="4" id="KW-0472">Membrane</keyword>
<dbReference type="PROSITE" id="PS51886">
    <property type="entry name" value="TLDC"/>
    <property type="match status" value="1"/>
</dbReference>
<dbReference type="GO" id="GO:0030659">
    <property type="term" value="C:cytoplasmic vesicle membrane"/>
    <property type="evidence" value="ECO:0007669"/>
    <property type="project" value="UniProtKB-SubCell"/>
</dbReference>
<dbReference type="EMBL" id="GEZM01007113">
    <property type="protein sequence ID" value="JAV95372.1"/>
    <property type="molecule type" value="Transcribed_RNA"/>
</dbReference>
<evidence type="ECO:0000313" key="11">
    <source>
        <dbReference type="Proteomes" id="UP000327044"/>
    </source>
</evidence>
<evidence type="ECO:0000256" key="4">
    <source>
        <dbReference type="ARBA" id="ARBA00023136"/>
    </source>
</evidence>
<dbReference type="InterPro" id="IPR035969">
    <property type="entry name" value="Rab-GAP_TBC_sf"/>
</dbReference>
<dbReference type="Pfam" id="PF07534">
    <property type="entry name" value="TLD"/>
    <property type="match status" value="1"/>
</dbReference>
<evidence type="ECO:0000259" key="8">
    <source>
        <dbReference type="PROSITE" id="PS51886"/>
    </source>
</evidence>
<dbReference type="InterPro" id="IPR000195">
    <property type="entry name" value="Rab-GAP-TBC_dom"/>
</dbReference>
<evidence type="ECO:0008006" key="12">
    <source>
        <dbReference type="Google" id="ProtNLM"/>
    </source>
</evidence>
<name>A0A1Y1NBP9_PHOPY</name>
<dbReference type="Proteomes" id="UP000327044">
    <property type="component" value="Unassembled WGS sequence"/>
</dbReference>
<proteinExistence type="predicted"/>
<reference evidence="10" key="3">
    <citation type="submission" date="2019-08" db="EMBL/GenBank/DDBJ databases">
        <authorList>
            <consortium name="Photinus pyralis genome working group"/>
            <person name="Fallon T.R."/>
            <person name="Sander Lower S.E."/>
            <person name="Weng J.-K."/>
        </authorList>
    </citation>
    <scope>NUCLEOTIDE SEQUENCE</scope>
    <source>
        <strain evidence="10">1611_PpyrPB1</strain>
        <tissue evidence="10">Whole body</tissue>
    </source>
</reference>
<evidence type="ECO:0000313" key="9">
    <source>
        <dbReference type="EMBL" id="JAV95372.1"/>
    </source>
</evidence>
<dbReference type="InterPro" id="IPR006571">
    <property type="entry name" value="TLDc_dom"/>
</dbReference>
<keyword evidence="3" id="KW-0770">Synapse</keyword>
<feature type="domain" description="Rab-GAP TBC" evidence="7">
    <location>
        <begin position="67"/>
        <end position="259"/>
    </location>
</feature>
<evidence type="ECO:0000256" key="2">
    <source>
        <dbReference type="ARBA" id="ARBA00004184"/>
    </source>
</evidence>
<comment type="subcellular location">
    <subcellularLocation>
        <location evidence="1">Cytoplasmic vesicle membrane</location>
    </subcellularLocation>
    <subcellularLocation>
        <location evidence="2">Endomembrane system</location>
        <topology evidence="2">Peripheral membrane protein</topology>
    </subcellularLocation>
    <subcellularLocation>
        <location evidence="6">Synapse</location>
    </subcellularLocation>
</comment>
<protein>
    <recommendedName>
        <fullName evidence="12">TLDc domain-containing protein</fullName>
    </recommendedName>
</protein>
<dbReference type="Gene3D" id="1.10.472.80">
    <property type="entry name" value="Ypt/Rab-GAP domain of gyp1p, domain 3"/>
    <property type="match status" value="1"/>
</dbReference>
<dbReference type="GO" id="GO:0012505">
    <property type="term" value="C:endomembrane system"/>
    <property type="evidence" value="ECO:0007669"/>
    <property type="project" value="UniProtKB-SubCell"/>
</dbReference>
<dbReference type="FunCoup" id="A0A1Y1NBP9">
    <property type="interactions" value="136"/>
</dbReference>
<evidence type="ECO:0000256" key="5">
    <source>
        <dbReference type="ARBA" id="ARBA00023329"/>
    </source>
</evidence>
<dbReference type="EMBL" id="VVIM01000006">
    <property type="protein sequence ID" value="KAB0797922.1"/>
    <property type="molecule type" value="Genomic_DNA"/>
</dbReference>
<evidence type="ECO:0000256" key="1">
    <source>
        <dbReference type="ARBA" id="ARBA00004156"/>
    </source>
</evidence>
<dbReference type="PANTHER" id="PTHR23354">
    <property type="entry name" value="NUCLEOLAR PROTEIN 7/ESTROGEN RECEPTOR COACTIVATOR-RELATED"/>
    <property type="match status" value="1"/>
</dbReference>
<gene>
    <name evidence="10" type="ORF">PPYR_08915</name>
</gene>
<evidence type="ECO:0000256" key="6">
    <source>
        <dbReference type="ARBA" id="ARBA00034103"/>
    </source>
</evidence>
<reference evidence="9" key="1">
    <citation type="journal article" date="2016" name="Sci. Rep.">
        <title>Molecular characterization of firefly nuptial gifts: a multi-omics approach sheds light on postcopulatory sexual selection.</title>
        <authorList>
            <person name="Al-Wathiqui N."/>
            <person name="Fallon T.R."/>
            <person name="South A."/>
            <person name="Weng J.K."/>
            <person name="Lewis S.M."/>
        </authorList>
    </citation>
    <scope>NUCLEOTIDE SEQUENCE</scope>
</reference>
<evidence type="ECO:0000256" key="3">
    <source>
        <dbReference type="ARBA" id="ARBA00023018"/>
    </source>
</evidence>
<dbReference type="SUPFAM" id="SSF47923">
    <property type="entry name" value="Ypt/Rab-GAP domain of gyp1p"/>
    <property type="match status" value="1"/>
</dbReference>
<dbReference type="SMART" id="SM00584">
    <property type="entry name" value="TLDc"/>
    <property type="match status" value="1"/>
</dbReference>
<dbReference type="PROSITE" id="PS50086">
    <property type="entry name" value="TBC_RABGAP"/>
    <property type="match status" value="1"/>
</dbReference>
<dbReference type="PANTHER" id="PTHR23354:SF122">
    <property type="entry name" value="GTPASE-ACTIVATING PROTEIN SKYWALKER"/>
    <property type="match status" value="1"/>
</dbReference>
<reference evidence="10 11" key="2">
    <citation type="journal article" date="2018" name="Elife">
        <title>Firefly genomes illuminate parallel origins of bioluminescence in beetles.</title>
        <authorList>
            <person name="Fallon T.R."/>
            <person name="Lower S.E."/>
            <person name="Chang C.H."/>
            <person name="Bessho-Uehara M."/>
            <person name="Martin G.J."/>
            <person name="Bewick A.J."/>
            <person name="Behringer M."/>
            <person name="Debat H.J."/>
            <person name="Wong I."/>
            <person name="Day J.C."/>
            <person name="Suvorov A."/>
            <person name="Silva C.J."/>
            <person name="Stanger-Hall K.F."/>
            <person name="Hall D.W."/>
            <person name="Schmitz R.J."/>
            <person name="Nelson D.R."/>
            <person name="Lewis S.M."/>
            <person name="Shigenobu S."/>
            <person name="Bybee S.M."/>
            <person name="Larracuente A.M."/>
            <person name="Oba Y."/>
            <person name="Weng J.K."/>
        </authorList>
    </citation>
    <scope>NUCLEOTIDE SEQUENCE [LARGE SCALE GENOMIC DNA]</scope>
    <source>
        <strain evidence="10">1611_PpyrPB1</strain>
        <tissue evidence="10">Whole body</tissue>
    </source>
</reference>
<evidence type="ECO:0000259" key="7">
    <source>
        <dbReference type="PROSITE" id="PS50086"/>
    </source>
</evidence>
<dbReference type="InParanoid" id="A0A1Y1NBP9"/>
<evidence type="ECO:0000313" key="10">
    <source>
        <dbReference type="EMBL" id="KAB0797922.1"/>
    </source>
</evidence>
<keyword evidence="5" id="KW-0968">Cytoplasmic vesicle</keyword>
<accession>A0A1Y1NBP9</accession>
<dbReference type="Pfam" id="PF00566">
    <property type="entry name" value="RabGAP-TBC"/>
    <property type="match status" value="1"/>
</dbReference>
<feature type="domain" description="TLDc" evidence="8">
    <location>
        <begin position="373"/>
        <end position="549"/>
    </location>
</feature>
<organism evidence="9">
    <name type="scientific">Photinus pyralis</name>
    <name type="common">Common eastern firefly</name>
    <name type="synonym">Lampyris pyralis</name>
    <dbReference type="NCBI Taxonomy" id="7054"/>
    <lineage>
        <taxon>Eukaryota</taxon>
        <taxon>Metazoa</taxon>
        <taxon>Ecdysozoa</taxon>
        <taxon>Arthropoda</taxon>
        <taxon>Hexapoda</taxon>
        <taxon>Insecta</taxon>
        <taxon>Pterygota</taxon>
        <taxon>Neoptera</taxon>
        <taxon>Endopterygota</taxon>
        <taxon>Coleoptera</taxon>
        <taxon>Polyphaga</taxon>
        <taxon>Elateriformia</taxon>
        <taxon>Elateroidea</taxon>
        <taxon>Lampyridae</taxon>
        <taxon>Lampyrinae</taxon>
        <taxon>Photinus</taxon>
    </lineage>
</organism>